<dbReference type="AlphaFoldDB" id="A0A1D2VJU2"/>
<gene>
    <name evidence="1" type="ORF">ASCRUDRAFT_7352</name>
</gene>
<evidence type="ECO:0000313" key="2">
    <source>
        <dbReference type="Proteomes" id="UP000095038"/>
    </source>
</evidence>
<dbReference type="RefSeq" id="XP_020048191.1">
    <property type="nucleotide sequence ID" value="XM_020192324.1"/>
</dbReference>
<reference evidence="2" key="1">
    <citation type="submission" date="2016-05" db="EMBL/GenBank/DDBJ databases">
        <title>Comparative genomics of biotechnologically important yeasts.</title>
        <authorList>
            <consortium name="DOE Joint Genome Institute"/>
            <person name="Riley R."/>
            <person name="Haridas S."/>
            <person name="Wolfe K.H."/>
            <person name="Lopes M.R."/>
            <person name="Hittinger C.T."/>
            <person name="Goker M."/>
            <person name="Salamov A."/>
            <person name="Wisecaver J."/>
            <person name="Long T.M."/>
            <person name="Aerts A.L."/>
            <person name="Barry K."/>
            <person name="Choi C."/>
            <person name="Clum A."/>
            <person name="Coughlan A.Y."/>
            <person name="Deshpande S."/>
            <person name="Douglass A.P."/>
            <person name="Hanson S.J."/>
            <person name="Klenk H.-P."/>
            <person name="Labutti K."/>
            <person name="Lapidus A."/>
            <person name="Lindquist E."/>
            <person name="Lipzen A."/>
            <person name="Meier-Kolthoff J.P."/>
            <person name="Ohm R.A."/>
            <person name="Otillar R.P."/>
            <person name="Pangilinan J."/>
            <person name="Peng Y."/>
            <person name="Rokas A."/>
            <person name="Rosa C.A."/>
            <person name="Scheuner C."/>
            <person name="Sibirny A.A."/>
            <person name="Slot J.C."/>
            <person name="Stielow J.B."/>
            <person name="Sun H."/>
            <person name="Kurtzman C.P."/>
            <person name="Blackwell M."/>
            <person name="Grigoriev I.V."/>
            <person name="Jeffries T.W."/>
        </authorList>
    </citation>
    <scope>NUCLEOTIDE SEQUENCE [LARGE SCALE GENOMIC DNA]</scope>
    <source>
        <strain evidence="2">DSM 1968</strain>
    </source>
</reference>
<organism evidence="1 2">
    <name type="scientific">Ascoidea rubescens DSM 1968</name>
    <dbReference type="NCBI Taxonomy" id="1344418"/>
    <lineage>
        <taxon>Eukaryota</taxon>
        <taxon>Fungi</taxon>
        <taxon>Dikarya</taxon>
        <taxon>Ascomycota</taxon>
        <taxon>Saccharomycotina</taxon>
        <taxon>Saccharomycetes</taxon>
        <taxon>Ascoideaceae</taxon>
        <taxon>Ascoidea</taxon>
    </lineage>
</organism>
<name>A0A1D2VJU2_9ASCO</name>
<proteinExistence type="predicted"/>
<dbReference type="EMBL" id="KV454478">
    <property type="protein sequence ID" value="ODV61884.1"/>
    <property type="molecule type" value="Genomic_DNA"/>
</dbReference>
<keyword evidence="2" id="KW-1185">Reference proteome</keyword>
<evidence type="ECO:0000313" key="1">
    <source>
        <dbReference type="EMBL" id="ODV61884.1"/>
    </source>
</evidence>
<sequence>MHGPKSTSGVPNQGGDNDSTLMGSYDLCIFMGSNRNDIKYRLSARLEAAFESNPVRNYDEDHDVEMNHLMNQKSANLNNLPIDNPLI</sequence>
<dbReference type="GeneID" id="30965960"/>
<accession>A0A1D2VJU2</accession>
<dbReference type="InParanoid" id="A0A1D2VJU2"/>
<dbReference type="Proteomes" id="UP000095038">
    <property type="component" value="Unassembled WGS sequence"/>
</dbReference>
<protein>
    <submittedName>
        <fullName evidence="1">Uncharacterized protein</fullName>
    </submittedName>
</protein>